<keyword evidence="2" id="KW-0560">Oxidoreductase</keyword>
<gene>
    <name evidence="3" type="ORF">DFR76_103538</name>
</gene>
<reference evidence="3 4" key="1">
    <citation type="submission" date="2018-07" db="EMBL/GenBank/DDBJ databases">
        <title>Genomic Encyclopedia of Type Strains, Phase IV (KMG-IV): sequencing the most valuable type-strain genomes for metagenomic binning, comparative biology and taxonomic classification.</title>
        <authorList>
            <person name="Goeker M."/>
        </authorList>
    </citation>
    <scope>NUCLEOTIDE SEQUENCE [LARGE SCALE GENOMIC DNA]</scope>
    <source>
        <strain evidence="3 4">DSM 44290</strain>
    </source>
</reference>
<keyword evidence="4" id="KW-1185">Reference proteome</keyword>
<dbReference type="InterPro" id="IPR036291">
    <property type="entry name" value="NAD(P)-bd_dom_sf"/>
</dbReference>
<dbReference type="AlphaFoldDB" id="A0A370I9S8"/>
<evidence type="ECO:0000313" key="3">
    <source>
        <dbReference type="EMBL" id="RDI67467.1"/>
    </source>
</evidence>
<proteinExistence type="inferred from homology"/>
<comment type="caution">
    <text evidence="3">The sequence shown here is derived from an EMBL/GenBank/DDBJ whole genome shotgun (WGS) entry which is preliminary data.</text>
</comment>
<dbReference type="Pfam" id="PF00106">
    <property type="entry name" value="adh_short"/>
    <property type="match status" value="1"/>
</dbReference>
<sequence length="253" mass="25690">MTIAITGSASGIGAATAAALSAAGHDIIGIDVRDAEVVADLSGPEGRSAAIEGVLERCGGVLDGAVLCAGIGPHTPDPLRLIDINYHGAVALLDGLLPALRKGEKPAVVVVSSVASTQSKWAENPLSTAADRDAVAKALEPAGDYAGHLAYAWSKNALTVAVRERAVDWGAAGVRLNTVAPGSVTTPLLQAGLDDPRYGELIRGFTAPIARNGEPGEIASLIAYLLGPQAGFIHGAQFVIDGGMDAMLRPSTF</sequence>
<evidence type="ECO:0000256" key="1">
    <source>
        <dbReference type="ARBA" id="ARBA00006484"/>
    </source>
</evidence>
<dbReference type="Pfam" id="PF13561">
    <property type="entry name" value="adh_short_C2"/>
    <property type="match status" value="1"/>
</dbReference>
<dbReference type="SUPFAM" id="SSF51735">
    <property type="entry name" value="NAD(P)-binding Rossmann-fold domains"/>
    <property type="match status" value="1"/>
</dbReference>
<evidence type="ECO:0000313" key="4">
    <source>
        <dbReference type="Proteomes" id="UP000254869"/>
    </source>
</evidence>
<comment type="similarity">
    <text evidence="1">Belongs to the short-chain dehydrogenases/reductases (SDR) family.</text>
</comment>
<dbReference type="Proteomes" id="UP000254869">
    <property type="component" value="Unassembled WGS sequence"/>
</dbReference>
<dbReference type="PRINTS" id="PR00081">
    <property type="entry name" value="GDHRDH"/>
</dbReference>
<dbReference type="GO" id="GO:0016491">
    <property type="term" value="F:oxidoreductase activity"/>
    <property type="evidence" value="ECO:0007669"/>
    <property type="project" value="UniProtKB-KW"/>
</dbReference>
<dbReference type="PANTHER" id="PTHR24321">
    <property type="entry name" value="DEHYDROGENASES, SHORT CHAIN"/>
    <property type="match status" value="1"/>
</dbReference>
<dbReference type="Gene3D" id="3.40.50.720">
    <property type="entry name" value="NAD(P)-binding Rossmann-like Domain"/>
    <property type="match status" value="1"/>
</dbReference>
<dbReference type="PANTHER" id="PTHR24321:SF8">
    <property type="entry name" value="ESTRADIOL 17-BETA-DEHYDROGENASE 8-RELATED"/>
    <property type="match status" value="1"/>
</dbReference>
<dbReference type="RefSeq" id="WP_068009492.1">
    <property type="nucleotide sequence ID" value="NZ_QQBC01000003.1"/>
</dbReference>
<dbReference type="STRING" id="1210086.GCA_001613105_07904"/>
<accession>A0A370I9S8</accession>
<name>A0A370I9S8_9NOCA</name>
<organism evidence="3 4">
    <name type="scientific">Nocardia pseudobrasiliensis</name>
    <dbReference type="NCBI Taxonomy" id="45979"/>
    <lineage>
        <taxon>Bacteria</taxon>
        <taxon>Bacillati</taxon>
        <taxon>Actinomycetota</taxon>
        <taxon>Actinomycetes</taxon>
        <taxon>Mycobacteriales</taxon>
        <taxon>Nocardiaceae</taxon>
        <taxon>Nocardia</taxon>
    </lineage>
</organism>
<dbReference type="EMBL" id="QQBC01000003">
    <property type="protein sequence ID" value="RDI67467.1"/>
    <property type="molecule type" value="Genomic_DNA"/>
</dbReference>
<dbReference type="InterPro" id="IPR002347">
    <property type="entry name" value="SDR_fam"/>
</dbReference>
<protein>
    <submittedName>
        <fullName evidence="3">NAD(P)-dependent dehydrogenase (Short-subunit alcohol dehydrogenase family)</fullName>
    </submittedName>
</protein>
<evidence type="ECO:0000256" key="2">
    <source>
        <dbReference type="ARBA" id="ARBA00023002"/>
    </source>
</evidence>